<dbReference type="Proteomes" id="UP001054252">
    <property type="component" value="Unassembled WGS sequence"/>
</dbReference>
<organism evidence="1 2">
    <name type="scientific">Rubroshorea leprosula</name>
    <dbReference type="NCBI Taxonomy" id="152421"/>
    <lineage>
        <taxon>Eukaryota</taxon>
        <taxon>Viridiplantae</taxon>
        <taxon>Streptophyta</taxon>
        <taxon>Embryophyta</taxon>
        <taxon>Tracheophyta</taxon>
        <taxon>Spermatophyta</taxon>
        <taxon>Magnoliopsida</taxon>
        <taxon>eudicotyledons</taxon>
        <taxon>Gunneridae</taxon>
        <taxon>Pentapetalae</taxon>
        <taxon>rosids</taxon>
        <taxon>malvids</taxon>
        <taxon>Malvales</taxon>
        <taxon>Dipterocarpaceae</taxon>
        <taxon>Rubroshorea</taxon>
    </lineage>
</organism>
<evidence type="ECO:0000313" key="1">
    <source>
        <dbReference type="EMBL" id="GKU99884.1"/>
    </source>
</evidence>
<evidence type="ECO:0000313" key="2">
    <source>
        <dbReference type="Proteomes" id="UP001054252"/>
    </source>
</evidence>
<reference evidence="1 2" key="1">
    <citation type="journal article" date="2021" name="Commun. Biol.">
        <title>The genome of Shorea leprosula (Dipterocarpaceae) highlights the ecological relevance of drought in aseasonal tropical rainforests.</title>
        <authorList>
            <person name="Ng K.K.S."/>
            <person name="Kobayashi M.J."/>
            <person name="Fawcett J.A."/>
            <person name="Hatakeyama M."/>
            <person name="Paape T."/>
            <person name="Ng C.H."/>
            <person name="Ang C.C."/>
            <person name="Tnah L.H."/>
            <person name="Lee C.T."/>
            <person name="Nishiyama T."/>
            <person name="Sese J."/>
            <person name="O'Brien M.J."/>
            <person name="Copetti D."/>
            <person name="Mohd Noor M.I."/>
            <person name="Ong R.C."/>
            <person name="Putra M."/>
            <person name="Sireger I.Z."/>
            <person name="Indrioko S."/>
            <person name="Kosugi Y."/>
            <person name="Izuno A."/>
            <person name="Isagi Y."/>
            <person name="Lee S.L."/>
            <person name="Shimizu K.K."/>
        </authorList>
    </citation>
    <scope>NUCLEOTIDE SEQUENCE [LARGE SCALE GENOMIC DNA]</scope>
    <source>
        <strain evidence="1">214</strain>
    </source>
</reference>
<accession>A0AAV5IN20</accession>
<sequence>MEWLPLNFQLQPPGVGISWLVIFDGGVRSDVLSYY</sequence>
<keyword evidence="2" id="KW-1185">Reference proteome</keyword>
<comment type="caution">
    <text evidence="1">The sequence shown here is derived from an EMBL/GenBank/DDBJ whole genome shotgun (WGS) entry which is preliminary data.</text>
</comment>
<name>A0AAV5IN20_9ROSI</name>
<proteinExistence type="predicted"/>
<dbReference type="EMBL" id="BPVZ01000015">
    <property type="protein sequence ID" value="GKU99884.1"/>
    <property type="molecule type" value="Genomic_DNA"/>
</dbReference>
<gene>
    <name evidence="1" type="ORF">SLEP1_g12664</name>
</gene>
<protein>
    <submittedName>
        <fullName evidence="1">Uncharacterized protein</fullName>
    </submittedName>
</protein>
<dbReference type="AlphaFoldDB" id="A0AAV5IN20"/>